<feature type="transmembrane region" description="Helical" evidence="7">
    <location>
        <begin position="177"/>
        <end position="200"/>
    </location>
</feature>
<gene>
    <name evidence="9" type="ORF">N7456_000960</name>
</gene>
<dbReference type="EMBL" id="JAPQKH010000001">
    <property type="protein sequence ID" value="KAJ5116612.1"/>
    <property type="molecule type" value="Genomic_DNA"/>
</dbReference>
<feature type="transmembrane region" description="Helical" evidence="7">
    <location>
        <begin position="56"/>
        <end position="78"/>
    </location>
</feature>
<feature type="transmembrane region" description="Helical" evidence="7">
    <location>
        <begin position="24"/>
        <end position="44"/>
    </location>
</feature>
<feature type="compositionally biased region" description="Basic and acidic residues" evidence="6">
    <location>
        <begin position="321"/>
        <end position="331"/>
    </location>
</feature>
<dbReference type="InterPro" id="IPR049326">
    <property type="entry name" value="Rhodopsin_dom_fungi"/>
</dbReference>
<reference evidence="9" key="2">
    <citation type="journal article" date="2023" name="IMA Fungus">
        <title>Comparative genomic study of the Penicillium genus elucidates a diverse pangenome and 15 lateral gene transfer events.</title>
        <authorList>
            <person name="Petersen C."/>
            <person name="Sorensen T."/>
            <person name="Nielsen M.R."/>
            <person name="Sondergaard T.E."/>
            <person name="Sorensen J.L."/>
            <person name="Fitzpatrick D.A."/>
            <person name="Frisvad J.C."/>
            <person name="Nielsen K.L."/>
        </authorList>
    </citation>
    <scope>NUCLEOTIDE SEQUENCE</scope>
    <source>
        <strain evidence="9">IBT 30069</strain>
    </source>
</reference>
<comment type="similarity">
    <text evidence="5">Belongs to the SAT4 family.</text>
</comment>
<evidence type="ECO:0000256" key="1">
    <source>
        <dbReference type="ARBA" id="ARBA00004141"/>
    </source>
</evidence>
<evidence type="ECO:0000313" key="10">
    <source>
        <dbReference type="Proteomes" id="UP001149165"/>
    </source>
</evidence>
<feature type="region of interest" description="Disordered" evidence="6">
    <location>
        <begin position="304"/>
        <end position="374"/>
    </location>
</feature>
<feature type="domain" description="Rhodopsin" evidence="8">
    <location>
        <begin position="40"/>
        <end position="275"/>
    </location>
</feature>
<evidence type="ECO:0000256" key="6">
    <source>
        <dbReference type="SAM" id="MobiDB-lite"/>
    </source>
</evidence>
<dbReference type="GO" id="GO:0016020">
    <property type="term" value="C:membrane"/>
    <property type="evidence" value="ECO:0007669"/>
    <property type="project" value="UniProtKB-SubCell"/>
</dbReference>
<feature type="transmembrane region" description="Helical" evidence="7">
    <location>
        <begin position="93"/>
        <end position="120"/>
    </location>
</feature>
<reference evidence="9" key="1">
    <citation type="submission" date="2022-11" db="EMBL/GenBank/DDBJ databases">
        <authorList>
            <person name="Petersen C."/>
        </authorList>
    </citation>
    <scope>NUCLEOTIDE SEQUENCE</scope>
    <source>
        <strain evidence="9">IBT 30069</strain>
    </source>
</reference>
<evidence type="ECO:0000259" key="8">
    <source>
        <dbReference type="Pfam" id="PF20684"/>
    </source>
</evidence>
<keyword evidence="3 7" id="KW-1133">Transmembrane helix</keyword>
<name>A0A9W9KRE5_9EURO</name>
<dbReference type="PANTHER" id="PTHR33048">
    <property type="entry name" value="PTH11-LIKE INTEGRAL MEMBRANE PROTEIN (AFU_ORTHOLOGUE AFUA_5G11245)"/>
    <property type="match status" value="1"/>
</dbReference>
<dbReference type="Pfam" id="PF20684">
    <property type="entry name" value="Fung_rhodopsin"/>
    <property type="match status" value="1"/>
</dbReference>
<dbReference type="PANTHER" id="PTHR33048:SF47">
    <property type="entry name" value="INTEGRAL MEMBRANE PROTEIN-RELATED"/>
    <property type="match status" value="1"/>
</dbReference>
<feature type="transmembrane region" description="Helical" evidence="7">
    <location>
        <begin position="250"/>
        <end position="274"/>
    </location>
</feature>
<sequence length="374" mass="41155">MSVTAEQYSYYMAHSDDDRRPNEIAAGVCGFLLATIALTARITSRRVSRARFGLDDWMVCVGMLGVLAYSIGIYISVWNGEGLHIIFVKNEKIFIQVMVCAIVFYAWAVMFTKVSILLYYRRIFSKVVWLNWASMIMGAIVIAYNVALIFVAAFQCVPLSSLWTGKPGTCIDTTPPYVALAIINVITDVAILALPIYPVLKLNMKMKRKIQVLGIFLTGGVTSVCVFGIVRCDALSTMATEDPSWNDCFSGIWSFVEASVGIVAACLPTLGPLFKGANFSLTSRGSSGRYFSAGRRLFSRNRDTFRSNSSAKSLGSSSNGSEEHVRQETDMRVSNISSLTGGYDAEKMDDGLPPSPLPVHMEDRESSHHPEHIV</sequence>
<evidence type="ECO:0000256" key="7">
    <source>
        <dbReference type="SAM" id="Phobius"/>
    </source>
</evidence>
<organism evidence="9 10">
    <name type="scientific">Penicillium angulare</name>
    <dbReference type="NCBI Taxonomy" id="116970"/>
    <lineage>
        <taxon>Eukaryota</taxon>
        <taxon>Fungi</taxon>
        <taxon>Dikarya</taxon>
        <taxon>Ascomycota</taxon>
        <taxon>Pezizomycotina</taxon>
        <taxon>Eurotiomycetes</taxon>
        <taxon>Eurotiomycetidae</taxon>
        <taxon>Eurotiales</taxon>
        <taxon>Aspergillaceae</taxon>
        <taxon>Penicillium</taxon>
    </lineage>
</organism>
<evidence type="ECO:0000256" key="2">
    <source>
        <dbReference type="ARBA" id="ARBA00022692"/>
    </source>
</evidence>
<dbReference type="OrthoDB" id="5342292at2759"/>
<keyword evidence="4 7" id="KW-0472">Membrane</keyword>
<feature type="transmembrane region" description="Helical" evidence="7">
    <location>
        <begin position="212"/>
        <end position="230"/>
    </location>
</feature>
<evidence type="ECO:0000313" key="9">
    <source>
        <dbReference type="EMBL" id="KAJ5116612.1"/>
    </source>
</evidence>
<evidence type="ECO:0000256" key="4">
    <source>
        <dbReference type="ARBA" id="ARBA00023136"/>
    </source>
</evidence>
<dbReference type="Proteomes" id="UP001149165">
    <property type="component" value="Unassembled WGS sequence"/>
</dbReference>
<feature type="transmembrane region" description="Helical" evidence="7">
    <location>
        <begin position="132"/>
        <end position="157"/>
    </location>
</feature>
<evidence type="ECO:0000256" key="5">
    <source>
        <dbReference type="ARBA" id="ARBA00038359"/>
    </source>
</evidence>
<dbReference type="InterPro" id="IPR052337">
    <property type="entry name" value="SAT4-like"/>
</dbReference>
<protein>
    <recommendedName>
        <fullName evidence="8">Rhodopsin domain-containing protein</fullName>
    </recommendedName>
</protein>
<feature type="compositionally biased region" description="Basic and acidic residues" evidence="6">
    <location>
        <begin position="360"/>
        <end position="374"/>
    </location>
</feature>
<accession>A0A9W9KRE5</accession>
<comment type="subcellular location">
    <subcellularLocation>
        <location evidence="1">Membrane</location>
        <topology evidence="1">Multi-pass membrane protein</topology>
    </subcellularLocation>
</comment>
<proteinExistence type="inferred from homology"/>
<keyword evidence="10" id="KW-1185">Reference proteome</keyword>
<comment type="caution">
    <text evidence="9">The sequence shown here is derived from an EMBL/GenBank/DDBJ whole genome shotgun (WGS) entry which is preliminary data.</text>
</comment>
<feature type="compositionally biased region" description="Low complexity" evidence="6">
    <location>
        <begin position="307"/>
        <end position="320"/>
    </location>
</feature>
<keyword evidence="2 7" id="KW-0812">Transmembrane</keyword>
<dbReference type="AlphaFoldDB" id="A0A9W9KRE5"/>
<evidence type="ECO:0000256" key="3">
    <source>
        <dbReference type="ARBA" id="ARBA00022989"/>
    </source>
</evidence>